<feature type="domain" description="NADH:ubiquinone oxidoreductase intermediate-associated protein 30" evidence="2">
    <location>
        <begin position="65"/>
        <end position="206"/>
    </location>
</feature>
<dbReference type="GO" id="GO:0010257">
    <property type="term" value="P:NADH dehydrogenase complex assembly"/>
    <property type="evidence" value="ECO:0007669"/>
    <property type="project" value="TreeGrafter"/>
</dbReference>
<gene>
    <name evidence="3" type="ORF">DSM107010_67340</name>
</gene>
<dbReference type="Proteomes" id="UP000282574">
    <property type="component" value="Unassembled WGS sequence"/>
</dbReference>
<dbReference type="InterPro" id="IPR013857">
    <property type="entry name" value="NADH-UbQ_OxRdtase-assoc_prot30"/>
</dbReference>
<comment type="similarity">
    <text evidence="1">Belongs to the CIA30 family.</text>
</comment>
<evidence type="ECO:0000313" key="3">
    <source>
        <dbReference type="EMBL" id="RUT00682.1"/>
    </source>
</evidence>
<dbReference type="InterPro" id="IPR008979">
    <property type="entry name" value="Galactose-bd-like_sf"/>
</dbReference>
<keyword evidence="4" id="KW-1185">Reference proteome</keyword>
<dbReference type="AlphaFoldDB" id="A0AB37U9T1"/>
<dbReference type="Pfam" id="PF08547">
    <property type="entry name" value="CIA30"/>
    <property type="match status" value="1"/>
</dbReference>
<dbReference type="SUPFAM" id="SSF49785">
    <property type="entry name" value="Galactose-binding domain-like"/>
    <property type="match status" value="1"/>
</dbReference>
<comment type="caution">
    <text evidence="3">The sequence shown here is derived from an EMBL/GenBank/DDBJ whole genome shotgun (WGS) entry which is preliminary data.</text>
</comment>
<proteinExistence type="inferred from homology"/>
<dbReference type="PANTHER" id="PTHR13194:SF19">
    <property type="entry name" value="NAD(P)-BINDING ROSSMANN-FOLD SUPERFAMILY PROTEIN"/>
    <property type="match status" value="1"/>
</dbReference>
<organism evidence="3 4">
    <name type="scientific">Chroococcidiopsis cubana SAG 39.79</name>
    <dbReference type="NCBI Taxonomy" id="388085"/>
    <lineage>
        <taxon>Bacteria</taxon>
        <taxon>Bacillati</taxon>
        <taxon>Cyanobacteriota</taxon>
        <taxon>Cyanophyceae</taxon>
        <taxon>Chroococcidiopsidales</taxon>
        <taxon>Chroococcidiopsidaceae</taxon>
        <taxon>Chroococcidiopsis</taxon>
    </lineage>
</organism>
<reference evidence="3 4" key="1">
    <citation type="journal article" date="2019" name="Genome Biol. Evol.">
        <title>Day and night: Metabolic profiles and evolutionary relationships of six axenic non-marine cyanobacteria.</title>
        <authorList>
            <person name="Will S.E."/>
            <person name="Henke P."/>
            <person name="Boedeker C."/>
            <person name="Huang S."/>
            <person name="Brinkmann H."/>
            <person name="Rohde M."/>
            <person name="Jarek M."/>
            <person name="Friedl T."/>
            <person name="Seufert S."/>
            <person name="Schumacher M."/>
            <person name="Overmann J."/>
            <person name="Neumann-Schaal M."/>
            <person name="Petersen J."/>
        </authorList>
    </citation>
    <scope>NUCLEOTIDE SEQUENCE [LARGE SCALE GENOMIC DNA]</scope>
    <source>
        <strain evidence="3 4">SAG 39.79</strain>
    </source>
</reference>
<accession>A0AB37U9T1</accession>
<dbReference type="PANTHER" id="PTHR13194">
    <property type="entry name" value="COMPLEX I INTERMEDIATE-ASSOCIATED PROTEIN 30"/>
    <property type="match status" value="1"/>
</dbReference>
<dbReference type="Gene3D" id="2.60.120.430">
    <property type="entry name" value="Galactose-binding lectin"/>
    <property type="match status" value="1"/>
</dbReference>
<protein>
    <recommendedName>
        <fullName evidence="2">NADH:ubiquinone oxidoreductase intermediate-associated protein 30 domain-containing protein</fullName>
    </recommendedName>
</protein>
<dbReference type="EMBL" id="RSCK01000141">
    <property type="protein sequence ID" value="RUT00682.1"/>
    <property type="molecule type" value="Genomic_DNA"/>
</dbReference>
<sequence>MNVRMIRLLAIWLASIALTLLSLGLFVIKAMSQIQNPLDNSKNASVEVRSFQDSRLVLSTAKVPWTVLTDKTERPSVGSTSAELVIDDRTLQFWGKLAAIDSPIGLVGFAIAETPLSLDLSPYKYIEFYARSKKPNIVYTLALKDDQADRDTGELAFDREFEVGENWTKVKLPLSSFIPMFRGRPVDGLELHRDRIQSPSFRILRSKQEASAPIPLNFDLEIGSKIYVTNKDS</sequence>
<dbReference type="InterPro" id="IPR039131">
    <property type="entry name" value="NDUFAF1"/>
</dbReference>
<evidence type="ECO:0000256" key="1">
    <source>
        <dbReference type="ARBA" id="ARBA00007884"/>
    </source>
</evidence>
<evidence type="ECO:0000259" key="2">
    <source>
        <dbReference type="Pfam" id="PF08547"/>
    </source>
</evidence>
<evidence type="ECO:0000313" key="4">
    <source>
        <dbReference type="Proteomes" id="UP000282574"/>
    </source>
</evidence>
<dbReference type="GO" id="GO:0051082">
    <property type="term" value="F:unfolded protein binding"/>
    <property type="evidence" value="ECO:0007669"/>
    <property type="project" value="TreeGrafter"/>
</dbReference>
<name>A0AB37U9T1_9CYAN</name>